<evidence type="ECO:0000313" key="3">
    <source>
        <dbReference type="Proteomes" id="UP001516023"/>
    </source>
</evidence>
<evidence type="ECO:0000313" key="2">
    <source>
        <dbReference type="EMBL" id="KAL3798677.1"/>
    </source>
</evidence>
<accession>A0ABD3QF20</accession>
<dbReference type="EMBL" id="JABMIG020000044">
    <property type="protein sequence ID" value="KAL3798677.1"/>
    <property type="molecule type" value="Genomic_DNA"/>
</dbReference>
<feature type="compositionally biased region" description="Polar residues" evidence="1">
    <location>
        <begin position="198"/>
        <end position="216"/>
    </location>
</feature>
<dbReference type="Proteomes" id="UP001516023">
    <property type="component" value="Unassembled WGS sequence"/>
</dbReference>
<organism evidence="2 3">
    <name type="scientific">Cyclotella cryptica</name>
    <dbReference type="NCBI Taxonomy" id="29204"/>
    <lineage>
        <taxon>Eukaryota</taxon>
        <taxon>Sar</taxon>
        <taxon>Stramenopiles</taxon>
        <taxon>Ochrophyta</taxon>
        <taxon>Bacillariophyta</taxon>
        <taxon>Coscinodiscophyceae</taxon>
        <taxon>Thalassiosirophycidae</taxon>
        <taxon>Stephanodiscales</taxon>
        <taxon>Stephanodiscaceae</taxon>
        <taxon>Cyclotella</taxon>
    </lineage>
</organism>
<reference evidence="2 3" key="1">
    <citation type="journal article" date="2020" name="G3 (Bethesda)">
        <title>Improved Reference Genome for Cyclotella cryptica CCMP332, a Model for Cell Wall Morphogenesis, Salinity Adaptation, and Lipid Production in Diatoms (Bacillariophyta).</title>
        <authorList>
            <person name="Roberts W.R."/>
            <person name="Downey K.M."/>
            <person name="Ruck E.C."/>
            <person name="Traller J.C."/>
            <person name="Alverson A.J."/>
        </authorList>
    </citation>
    <scope>NUCLEOTIDE SEQUENCE [LARGE SCALE GENOMIC DNA]</scope>
    <source>
        <strain evidence="2 3">CCMP332</strain>
    </source>
</reference>
<feature type="region of interest" description="Disordered" evidence="1">
    <location>
        <begin position="123"/>
        <end position="276"/>
    </location>
</feature>
<feature type="region of interest" description="Disordered" evidence="1">
    <location>
        <begin position="1"/>
        <end position="28"/>
    </location>
</feature>
<gene>
    <name evidence="2" type="ORF">HJC23_004428</name>
</gene>
<proteinExistence type="predicted"/>
<feature type="compositionally biased region" description="Polar residues" evidence="1">
    <location>
        <begin position="138"/>
        <end position="152"/>
    </location>
</feature>
<feature type="compositionally biased region" description="Polar residues" evidence="1">
    <location>
        <begin position="9"/>
        <end position="21"/>
    </location>
</feature>
<dbReference type="AlphaFoldDB" id="A0ABD3QF20"/>
<feature type="compositionally biased region" description="Basic and acidic residues" evidence="1">
    <location>
        <begin position="217"/>
        <end position="253"/>
    </location>
</feature>
<protein>
    <submittedName>
        <fullName evidence="2">Uncharacterized protein</fullName>
    </submittedName>
</protein>
<evidence type="ECO:0000256" key="1">
    <source>
        <dbReference type="SAM" id="MobiDB-lite"/>
    </source>
</evidence>
<keyword evidence="3" id="KW-1185">Reference proteome</keyword>
<comment type="caution">
    <text evidence="2">The sequence shown here is derived from an EMBL/GenBank/DDBJ whole genome shotgun (WGS) entry which is preliminary data.</text>
</comment>
<name>A0ABD3QF20_9STRA</name>
<sequence length="276" mass="29974">MGFIYHSPLGSSSNSCQTLQCPPTPRRKRLVRSSLTTNNDPEFFPISSSVLGPSTCVSDSSLNGRISEESIVERMSRLPVLALPLKPQNKACGREAHATKLKLSASDFIDKFPPLPFAVSLPEQPTMSRSGSHLPEQVSASGTNANVSSTTGEVAGPAKSPLGRSHSNPEQHLPLPKNAIVPSFVSTDPWRSQPPFGRTSSDPEQFLASTRNATLDHSTDTVSRRSRSSSDPERKSASTKNENEVSSNKEKTLPIRRSTMCYFPRSRRLSLNAKSA</sequence>